<dbReference type="Proteomes" id="UP000275663">
    <property type="component" value="Chromosome"/>
</dbReference>
<accession>A0A3Q9BP86</accession>
<evidence type="ECO:0000256" key="5">
    <source>
        <dbReference type="ARBA" id="ARBA00023136"/>
    </source>
</evidence>
<proteinExistence type="predicted"/>
<evidence type="ECO:0000259" key="7">
    <source>
        <dbReference type="Pfam" id="PF12698"/>
    </source>
</evidence>
<dbReference type="PANTHER" id="PTHR30294">
    <property type="entry name" value="MEMBRANE COMPONENT OF ABC TRANSPORTER YHHJ-RELATED"/>
    <property type="match status" value="1"/>
</dbReference>
<dbReference type="InterPro" id="IPR013525">
    <property type="entry name" value="ABC2_TM"/>
</dbReference>
<reference evidence="8 9" key="1">
    <citation type="journal article" date="2011" name="Int. J. Syst. Evol. Microbiol.">
        <title>Description of Undibacterium oligocarboniphilum sp. nov., isolated from purified water, and Undibacterium pigrum strain CCUG 49012 as the type strain of Undibacterium parvum sp. nov., and emended descriptions of the genus Undibacterium and the species Undibacterium pigrum.</title>
        <authorList>
            <person name="Eder W."/>
            <person name="Wanner G."/>
            <person name="Ludwig W."/>
            <person name="Busse H.J."/>
            <person name="Ziemke-Kageler F."/>
            <person name="Lang E."/>
        </authorList>
    </citation>
    <scope>NUCLEOTIDE SEQUENCE [LARGE SCALE GENOMIC DNA]</scope>
    <source>
        <strain evidence="8 9">DSM 23061</strain>
    </source>
</reference>
<comment type="subcellular location">
    <subcellularLocation>
        <location evidence="1">Cell membrane</location>
        <topology evidence="1">Multi-pass membrane protein</topology>
    </subcellularLocation>
</comment>
<keyword evidence="2" id="KW-1003">Cell membrane</keyword>
<evidence type="ECO:0000256" key="4">
    <source>
        <dbReference type="ARBA" id="ARBA00022989"/>
    </source>
</evidence>
<dbReference type="EMBL" id="CP034464">
    <property type="protein sequence ID" value="AZP10692.1"/>
    <property type="molecule type" value="Genomic_DNA"/>
</dbReference>
<dbReference type="KEGG" id="upv:EJN92_00775"/>
<feature type="transmembrane region" description="Helical" evidence="6">
    <location>
        <begin position="273"/>
        <end position="295"/>
    </location>
</feature>
<dbReference type="AlphaFoldDB" id="A0A3Q9BP86"/>
<evidence type="ECO:0000313" key="8">
    <source>
        <dbReference type="EMBL" id="AZP10692.1"/>
    </source>
</evidence>
<dbReference type="InterPro" id="IPR051449">
    <property type="entry name" value="ABC-2_transporter_component"/>
</dbReference>
<dbReference type="Gene3D" id="3.40.1710.10">
    <property type="entry name" value="abc type-2 transporter like domain"/>
    <property type="match status" value="1"/>
</dbReference>
<evidence type="ECO:0000256" key="3">
    <source>
        <dbReference type="ARBA" id="ARBA00022692"/>
    </source>
</evidence>
<keyword evidence="9" id="KW-1185">Reference proteome</keyword>
<dbReference type="Pfam" id="PF12698">
    <property type="entry name" value="ABC2_membrane_3"/>
    <property type="match status" value="1"/>
</dbReference>
<evidence type="ECO:0000313" key="9">
    <source>
        <dbReference type="Proteomes" id="UP000275663"/>
    </source>
</evidence>
<dbReference type="GO" id="GO:0140359">
    <property type="term" value="F:ABC-type transporter activity"/>
    <property type="evidence" value="ECO:0007669"/>
    <property type="project" value="InterPro"/>
</dbReference>
<evidence type="ECO:0000256" key="1">
    <source>
        <dbReference type="ARBA" id="ARBA00004651"/>
    </source>
</evidence>
<keyword evidence="4 6" id="KW-1133">Transmembrane helix</keyword>
<organism evidence="8 9">
    <name type="scientific">Undibacterium parvum</name>
    <dbReference type="NCBI Taxonomy" id="401471"/>
    <lineage>
        <taxon>Bacteria</taxon>
        <taxon>Pseudomonadati</taxon>
        <taxon>Pseudomonadota</taxon>
        <taxon>Betaproteobacteria</taxon>
        <taxon>Burkholderiales</taxon>
        <taxon>Oxalobacteraceae</taxon>
        <taxon>Undibacterium</taxon>
    </lineage>
</organism>
<evidence type="ECO:0000256" key="2">
    <source>
        <dbReference type="ARBA" id="ARBA00022475"/>
    </source>
</evidence>
<dbReference type="PANTHER" id="PTHR30294:SF47">
    <property type="entry name" value="INNER MEMBRANE TRANSPORT PERMEASE YHHJ"/>
    <property type="match status" value="1"/>
</dbReference>
<keyword evidence="5 6" id="KW-0472">Membrane</keyword>
<feature type="transmembrane region" description="Helical" evidence="6">
    <location>
        <begin position="191"/>
        <end position="213"/>
    </location>
</feature>
<feature type="domain" description="ABC-2 type transporter transmembrane" evidence="7">
    <location>
        <begin position="27"/>
        <end position="376"/>
    </location>
</feature>
<dbReference type="OrthoDB" id="9803577at2"/>
<gene>
    <name evidence="8" type="ORF">EJN92_00775</name>
</gene>
<keyword evidence="3 6" id="KW-0812">Transmembrane</keyword>
<name>A0A3Q9BP86_9BURK</name>
<dbReference type="RefSeq" id="WP_126126091.1">
    <property type="nucleotide sequence ID" value="NZ_CP034464.1"/>
</dbReference>
<evidence type="ECO:0000256" key="6">
    <source>
        <dbReference type="SAM" id="Phobius"/>
    </source>
</evidence>
<feature type="transmembrane region" description="Helical" evidence="6">
    <location>
        <begin position="233"/>
        <end position="261"/>
    </location>
</feature>
<sequence>MSKLKPSAWQRVLRREWLALRAKPWELALMSWWPLLLLAILWWTLAAGLPRNLPLVWVDHDKSASSRQLLQLLESSPTLSLSLRLPDEVAAMQAVRSGHAVGWLLVPRDFERDIKRGVAPTVHLQVNAQQSTAAGMVKSQVQTALALFSAGAELKIRTAQGEPAASAMNNLEPLRPGLMTLFNGSMNYEAFLVPALGTALLQLFAMFIAVACVGRELKHGTVKVWLEHADGNLLIALAAKLFINLAPLALLTCGMVFGLGLLRGFAIAGSLPLLLLAHLLGLVANAALGVVAVLATRSLRMGLSVAGVIASPAFTYSGAGYPLMAMPLAAQVWAWLLPLTHLLRLQAEQWGMGAPVIYSLDDLGVLAAMAILPWLLVPRLISPCLSAYAWGRA</sequence>
<dbReference type="GO" id="GO:0005886">
    <property type="term" value="C:plasma membrane"/>
    <property type="evidence" value="ECO:0007669"/>
    <property type="project" value="UniProtKB-SubCell"/>
</dbReference>
<protein>
    <submittedName>
        <fullName evidence="8">ABC transporter permease</fullName>
    </submittedName>
</protein>